<dbReference type="Gene3D" id="2.170.130.10">
    <property type="entry name" value="TonB-dependent receptor, plug domain"/>
    <property type="match status" value="1"/>
</dbReference>
<sequence>MGGFNSRLASRLALGVSTLALMAIPGIAVAQDAATGNSGPSGSQQLPVDPAADQGDDIIVTGIRASLRASADIKRDSQGVVDAISAEDIGKFPDTNLAESLQRITGVSIDRSNGEGSLVTVRGFGPEFNLVTLNGRQMPTAFIGDGGSAPSSRSFDFANLASEGVAAVEVYKSGRATIESGGIGSTINIRSPRPFDRPGTRGSLSVKGVIDTSQRGKNDITPEVSGIFSTTLADDRIGIAIIGSYQKRKAGTNKGVVGWRDGYLGNENNWGSLSPGNPNVTNRPDPTDVYQVPQNASYEFNDIDRERINGQAILQFRPTDALTATIDYTYSRNSVETRNSNVGVWFNHGDTSSAWTDGPVAGPVFYTERFAVPDPGCAAPTTLPCNIGKDLSYSGSLTANRAENKSLGGNLVWKAPGGVTVTLDGHHSTAEVKPTNKYGSSMSVGTAIFGVQSQTINFDHDLPVISYTMAPGIDPLNAGLITPTGNAFRNAYFRDEINQVQLSGHYDHDGGLLDSLDFGVSYVENKVRSAFGTIQNDTWGGIGPASSVPDDMFTLATLPNLFPGLAQPGMAQKFYTFNFEKMADLLEGQFHACSQPRSGAQGVPGTCLAKFDTDRRITEKTLAPYLQVATKFDAFDNPAHFVAGLRYEVTDISSAAQIPLSLGTQWVSDNEFNVVQSKVDTTTTRFKGSYQNWLPSVDFDISPFDNVKLRASYSHTITRPGYDRMQGGQTIDTLFRVGGGTGTLGNPGLIPFKSKNIDLSAEWYYAPGSYVSVGYFHKNVANFISTTRVDTNAFGLRTPVGGPRYQAALNALGANATATQIRQYIFANYPQSSNQASGLIFALPEDPALNFQITTPVNSDQTASLHGWEFAVQHSFWDTGFGAILNYTIVDGSAKYDNTKPASFTQFALVGLSNSANAVAFFDKYGIQARVAYNWRDKFLNATGPNPTYTEAYGQVDASASYEFIKGFSVFAEGINLTGSSRREHQRSERNVTVVSPGYARYSFGVRASF</sequence>
<gene>
    <name evidence="8" type="ORF">H3Z74_18700</name>
</gene>
<evidence type="ECO:0000313" key="8">
    <source>
        <dbReference type="EMBL" id="QNQ12105.1"/>
    </source>
</evidence>
<proteinExistence type="inferred from homology"/>
<evidence type="ECO:0000259" key="7">
    <source>
        <dbReference type="Pfam" id="PF07715"/>
    </source>
</evidence>
<name>A0A7H0LR02_9SPHN</name>
<feature type="chain" id="PRO_5028971797" evidence="5">
    <location>
        <begin position="31"/>
        <end position="1010"/>
    </location>
</feature>
<protein>
    <submittedName>
        <fullName evidence="8">TonB-dependent receptor</fullName>
    </submittedName>
</protein>
<dbReference type="Proteomes" id="UP000516148">
    <property type="component" value="Chromosome"/>
</dbReference>
<dbReference type="RefSeq" id="WP_187764403.1">
    <property type="nucleotide sequence ID" value="NZ_CP061038.1"/>
</dbReference>
<dbReference type="EMBL" id="CP061038">
    <property type="protein sequence ID" value="QNQ12105.1"/>
    <property type="molecule type" value="Genomic_DNA"/>
</dbReference>
<evidence type="ECO:0000256" key="3">
    <source>
        <dbReference type="ARBA" id="ARBA00023237"/>
    </source>
</evidence>
<accession>A0A7H0LR02</accession>
<reference evidence="8 9" key="1">
    <citation type="submission" date="2020-09" db="EMBL/GenBank/DDBJ databases">
        <title>Sphingomonas sp., a new species isolated from pork steak.</title>
        <authorList>
            <person name="Heidler von Heilborn D."/>
        </authorList>
    </citation>
    <scope>NUCLEOTIDE SEQUENCE [LARGE SCALE GENOMIC DNA]</scope>
    <source>
        <strain evidence="9">S8-3T</strain>
    </source>
</reference>
<organism evidence="8 9">
    <name type="scientific">Sphingomonas alpina</name>
    <dbReference type="NCBI Taxonomy" id="653931"/>
    <lineage>
        <taxon>Bacteria</taxon>
        <taxon>Pseudomonadati</taxon>
        <taxon>Pseudomonadota</taxon>
        <taxon>Alphaproteobacteria</taxon>
        <taxon>Sphingomonadales</taxon>
        <taxon>Sphingomonadaceae</taxon>
        <taxon>Sphingomonas</taxon>
    </lineage>
</organism>
<feature type="domain" description="TonB-dependent receptor plug" evidence="7">
    <location>
        <begin position="74"/>
        <end position="182"/>
    </location>
</feature>
<evidence type="ECO:0000256" key="5">
    <source>
        <dbReference type="SAM" id="SignalP"/>
    </source>
</evidence>
<keyword evidence="2 4" id="KW-0472">Membrane</keyword>
<dbReference type="Pfam" id="PF07715">
    <property type="entry name" value="Plug"/>
    <property type="match status" value="1"/>
</dbReference>
<evidence type="ECO:0000256" key="2">
    <source>
        <dbReference type="ARBA" id="ARBA00023136"/>
    </source>
</evidence>
<dbReference type="InterPro" id="IPR010104">
    <property type="entry name" value="TonB_rcpt_bac"/>
</dbReference>
<dbReference type="Pfam" id="PF00593">
    <property type="entry name" value="TonB_dep_Rec_b-barrel"/>
    <property type="match status" value="1"/>
</dbReference>
<evidence type="ECO:0000256" key="1">
    <source>
        <dbReference type="ARBA" id="ARBA00004442"/>
    </source>
</evidence>
<keyword evidence="9" id="KW-1185">Reference proteome</keyword>
<dbReference type="SUPFAM" id="SSF56935">
    <property type="entry name" value="Porins"/>
    <property type="match status" value="1"/>
</dbReference>
<dbReference type="Gene3D" id="2.40.170.20">
    <property type="entry name" value="TonB-dependent receptor, beta-barrel domain"/>
    <property type="match status" value="1"/>
</dbReference>
<dbReference type="PANTHER" id="PTHR40980:SF3">
    <property type="entry name" value="TONB-DEPENDENT RECEPTOR-LIKE BETA-BARREL DOMAIN-CONTAINING PROTEIN"/>
    <property type="match status" value="1"/>
</dbReference>
<feature type="signal peptide" evidence="5">
    <location>
        <begin position="1"/>
        <end position="30"/>
    </location>
</feature>
<keyword evidence="8" id="KW-0675">Receptor</keyword>
<dbReference type="GO" id="GO:0009279">
    <property type="term" value="C:cell outer membrane"/>
    <property type="evidence" value="ECO:0007669"/>
    <property type="project" value="UniProtKB-SubCell"/>
</dbReference>
<keyword evidence="5" id="KW-0732">Signal</keyword>
<dbReference type="InterPro" id="IPR036942">
    <property type="entry name" value="Beta-barrel_TonB_sf"/>
</dbReference>
<keyword evidence="3" id="KW-0998">Cell outer membrane</keyword>
<evidence type="ECO:0000313" key="9">
    <source>
        <dbReference type="Proteomes" id="UP000516148"/>
    </source>
</evidence>
<comment type="subcellular location">
    <subcellularLocation>
        <location evidence="1 4">Cell outer membrane</location>
    </subcellularLocation>
</comment>
<feature type="domain" description="TonB-dependent receptor-like beta-barrel" evidence="6">
    <location>
        <begin position="447"/>
        <end position="977"/>
    </location>
</feature>
<dbReference type="InterPro" id="IPR000531">
    <property type="entry name" value="Beta-barrel_TonB"/>
</dbReference>
<evidence type="ECO:0000256" key="4">
    <source>
        <dbReference type="RuleBase" id="RU003357"/>
    </source>
</evidence>
<keyword evidence="4" id="KW-0798">TonB box</keyword>
<dbReference type="NCBIfam" id="TIGR01782">
    <property type="entry name" value="TonB-Xanth-Caul"/>
    <property type="match status" value="1"/>
</dbReference>
<dbReference type="InterPro" id="IPR037066">
    <property type="entry name" value="Plug_dom_sf"/>
</dbReference>
<dbReference type="KEGG" id="spap:H3Z74_18700"/>
<dbReference type="InterPro" id="IPR012910">
    <property type="entry name" value="Plug_dom"/>
</dbReference>
<comment type="similarity">
    <text evidence="4">Belongs to the TonB-dependent receptor family.</text>
</comment>
<dbReference type="PANTHER" id="PTHR40980">
    <property type="entry name" value="PLUG DOMAIN-CONTAINING PROTEIN"/>
    <property type="match status" value="1"/>
</dbReference>
<evidence type="ECO:0000259" key="6">
    <source>
        <dbReference type="Pfam" id="PF00593"/>
    </source>
</evidence>
<dbReference type="AlphaFoldDB" id="A0A7H0LR02"/>